<dbReference type="PROSITE" id="PS00622">
    <property type="entry name" value="HTH_LUXR_1"/>
    <property type="match status" value="1"/>
</dbReference>
<name>A0A2Z3GSP6_9BACT</name>
<accession>A0A2Z3GSP6</accession>
<dbReference type="InterPro" id="IPR016032">
    <property type="entry name" value="Sig_transdc_resp-reg_C-effctor"/>
</dbReference>
<dbReference type="GO" id="GO:0003677">
    <property type="term" value="F:DNA binding"/>
    <property type="evidence" value="ECO:0007669"/>
    <property type="project" value="UniProtKB-KW"/>
</dbReference>
<evidence type="ECO:0000256" key="3">
    <source>
        <dbReference type="ARBA" id="ARBA00023163"/>
    </source>
</evidence>
<keyword evidence="1" id="KW-0805">Transcription regulation</keyword>
<keyword evidence="2" id="KW-0238">DNA-binding</keyword>
<evidence type="ECO:0000256" key="2">
    <source>
        <dbReference type="ARBA" id="ARBA00023125"/>
    </source>
</evidence>
<dbReference type="AlphaFoldDB" id="A0A2Z3GSP6"/>
<dbReference type="PRINTS" id="PR00038">
    <property type="entry name" value="HTHLUXR"/>
</dbReference>
<dbReference type="KEGG" id="hnv:DDQ68_15610"/>
<dbReference type="PANTHER" id="PTHR44688:SF16">
    <property type="entry name" value="DNA-BINDING TRANSCRIPTIONAL ACTIVATOR DEVR_DOSR"/>
    <property type="match status" value="1"/>
</dbReference>
<feature type="domain" description="HTH luxR-type" evidence="4">
    <location>
        <begin position="115"/>
        <end position="180"/>
    </location>
</feature>
<proteinExistence type="predicted"/>
<dbReference type="InterPro" id="IPR000792">
    <property type="entry name" value="Tscrpt_reg_LuxR_C"/>
</dbReference>
<dbReference type="OrthoDB" id="881140at2"/>
<dbReference type="PANTHER" id="PTHR44688">
    <property type="entry name" value="DNA-BINDING TRANSCRIPTIONAL ACTIVATOR DEVR_DOSR"/>
    <property type="match status" value="1"/>
</dbReference>
<evidence type="ECO:0000256" key="1">
    <source>
        <dbReference type="ARBA" id="ARBA00023015"/>
    </source>
</evidence>
<dbReference type="PROSITE" id="PS50043">
    <property type="entry name" value="HTH_LUXR_2"/>
    <property type="match status" value="1"/>
</dbReference>
<dbReference type="Pfam" id="PF00196">
    <property type="entry name" value="GerE"/>
    <property type="match status" value="1"/>
</dbReference>
<keyword evidence="3" id="KW-0804">Transcription</keyword>
<protein>
    <recommendedName>
        <fullName evidence="4">HTH luxR-type domain-containing protein</fullName>
    </recommendedName>
</protein>
<dbReference type="Proteomes" id="UP000245999">
    <property type="component" value="Chromosome"/>
</dbReference>
<keyword evidence="6" id="KW-1185">Reference proteome</keyword>
<dbReference type="CDD" id="cd06170">
    <property type="entry name" value="LuxR_C_like"/>
    <property type="match status" value="1"/>
</dbReference>
<gene>
    <name evidence="5" type="ORF">DDQ68_15610</name>
</gene>
<dbReference type="GO" id="GO:0006355">
    <property type="term" value="P:regulation of DNA-templated transcription"/>
    <property type="evidence" value="ECO:0007669"/>
    <property type="project" value="InterPro"/>
</dbReference>
<dbReference type="SUPFAM" id="SSF46894">
    <property type="entry name" value="C-terminal effector domain of the bipartite response regulators"/>
    <property type="match status" value="1"/>
</dbReference>
<organism evidence="5 6">
    <name type="scientific">Hymenobacter nivis</name>
    <dbReference type="NCBI Taxonomy" id="1850093"/>
    <lineage>
        <taxon>Bacteria</taxon>
        <taxon>Pseudomonadati</taxon>
        <taxon>Bacteroidota</taxon>
        <taxon>Cytophagia</taxon>
        <taxon>Cytophagales</taxon>
        <taxon>Hymenobacteraceae</taxon>
        <taxon>Hymenobacter</taxon>
    </lineage>
</organism>
<evidence type="ECO:0000259" key="4">
    <source>
        <dbReference type="PROSITE" id="PS50043"/>
    </source>
</evidence>
<evidence type="ECO:0000313" key="5">
    <source>
        <dbReference type="EMBL" id="AWM34085.1"/>
    </source>
</evidence>
<dbReference type="SMART" id="SM00421">
    <property type="entry name" value="HTH_LUXR"/>
    <property type="match status" value="1"/>
</dbReference>
<reference evidence="6" key="1">
    <citation type="submission" date="2018-04" db="EMBL/GenBank/DDBJ databases">
        <title>Complete genome of Antarctic heterotrophic bacterium Hymenobacter nivis.</title>
        <authorList>
            <person name="Terashima M."/>
        </authorList>
    </citation>
    <scope>NUCLEOTIDE SEQUENCE [LARGE SCALE GENOMIC DNA]</scope>
    <source>
        <strain evidence="6">NBRC 111535</strain>
    </source>
</reference>
<dbReference type="Gene3D" id="1.10.10.10">
    <property type="entry name" value="Winged helix-like DNA-binding domain superfamily/Winged helix DNA-binding domain"/>
    <property type="match status" value="1"/>
</dbReference>
<dbReference type="EMBL" id="CP029145">
    <property type="protein sequence ID" value="AWM34085.1"/>
    <property type="molecule type" value="Genomic_DNA"/>
</dbReference>
<sequence>MRQRWPQLLLTLTADATQVAALVARRPFGALVLDGGSLPGPVLPRLLAQVRQVRPAQRLLVLADARPAAPLAGHAGPGPPLVLPRHVLPQALAAALAPWLADEAAPPATTRPARAPAVATAFSPRELEVLRLVVDDYCNQEIAGHLYLSVRTVESHRRALLQKSGARTLVGLVAWALRAGMVA</sequence>
<dbReference type="InterPro" id="IPR036388">
    <property type="entry name" value="WH-like_DNA-bd_sf"/>
</dbReference>
<evidence type="ECO:0000313" key="6">
    <source>
        <dbReference type="Proteomes" id="UP000245999"/>
    </source>
</evidence>